<dbReference type="Pfam" id="PF12833">
    <property type="entry name" value="HTH_18"/>
    <property type="match status" value="1"/>
</dbReference>
<dbReference type="InterPro" id="IPR009057">
    <property type="entry name" value="Homeodomain-like_sf"/>
</dbReference>
<name>A0ABT9MPB0_9ACTN</name>
<sequence>MGSFAFDGARSPASELGDDWLRHIGARFALPHFSAATLADFRFRMRAARARDTVSLRINGTTPAHTAGPPCRDEEFVRLWIVRGGAVALGGAREDSLHTVPAGGFLIRHAEPLAHFRLPPGTTADVVILPAAELLPLLGGRAVTGSARTAEVRLLAAHADMVRRTLPGLGPDGVDAASRTLIELARAVVRGNTDVTDPRLTPTLVRAAKELARRRLTDPGLTPALLARDLNVSLRTLQRAFAATGESIMGYVRDQRLAEARAALTAASGRLGVAEAAARWQFADGSHFTRAFKRRYGHTPEDARRASTQSE</sequence>
<evidence type="ECO:0000256" key="1">
    <source>
        <dbReference type="ARBA" id="ARBA00023015"/>
    </source>
</evidence>
<keyword evidence="3" id="KW-0804">Transcription</keyword>
<gene>
    <name evidence="5" type="ORF">J2S43_001779</name>
</gene>
<dbReference type="Proteomes" id="UP001240984">
    <property type="component" value="Unassembled WGS sequence"/>
</dbReference>
<feature type="domain" description="HTH araC/xylS-type" evidence="4">
    <location>
        <begin position="206"/>
        <end position="306"/>
    </location>
</feature>
<proteinExistence type="predicted"/>
<dbReference type="InterPro" id="IPR053142">
    <property type="entry name" value="PchR_regulatory_protein"/>
</dbReference>
<dbReference type="PROSITE" id="PS01124">
    <property type="entry name" value="HTH_ARAC_FAMILY_2"/>
    <property type="match status" value="1"/>
</dbReference>
<evidence type="ECO:0000256" key="3">
    <source>
        <dbReference type="ARBA" id="ARBA00023163"/>
    </source>
</evidence>
<dbReference type="SUPFAM" id="SSF46689">
    <property type="entry name" value="Homeodomain-like"/>
    <property type="match status" value="1"/>
</dbReference>
<dbReference type="EMBL" id="JAUSRA010000001">
    <property type="protein sequence ID" value="MDP9793267.1"/>
    <property type="molecule type" value="Genomic_DNA"/>
</dbReference>
<evidence type="ECO:0000313" key="6">
    <source>
        <dbReference type="Proteomes" id="UP001240984"/>
    </source>
</evidence>
<dbReference type="PANTHER" id="PTHR47893">
    <property type="entry name" value="REGULATORY PROTEIN PCHR"/>
    <property type="match status" value="1"/>
</dbReference>
<accession>A0ABT9MPB0</accession>
<comment type="caution">
    <text evidence="5">The sequence shown here is derived from an EMBL/GenBank/DDBJ whole genome shotgun (WGS) entry which is preliminary data.</text>
</comment>
<dbReference type="PROSITE" id="PS00041">
    <property type="entry name" value="HTH_ARAC_FAMILY_1"/>
    <property type="match status" value="1"/>
</dbReference>
<dbReference type="InterPro" id="IPR018060">
    <property type="entry name" value="HTH_AraC"/>
</dbReference>
<reference evidence="5 6" key="1">
    <citation type="submission" date="2023-07" db="EMBL/GenBank/DDBJ databases">
        <title>Sequencing the genomes of 1000 actinobacteria strains.</title>
        <authorList>
            <person name="Klenk H.-P."/>
        </authorList>
    </citation>
    <scope>NUCLEOTIDE SEQUENCE [LARGE SCALE GENOMIC DNA]</scope>
    <source>
        <strain evidence="5 6">DSM 44710</strain>
    </source>
</reference>
<keyword evidence="2" id="KW-0238">DNA-binding</keyword>
<keyword evidence="1" id="KW-0805">Transcription regulation</keyword>
<evidence type="ECO:0000256" key="2">
    <source>
        <dbReference type="ARBA" id="ARBA00023125"/>
    </source>
</evidence>
<evidence type="ECO:0000259" key="4">
    <source>
        <dbReference type="PROSITE" id="PS01124"/>
    </source>
</evidence>
<dbReference type="PANTHER" id="PTHR47893:SF1">
    <property type="entry name" value="REGULATORY PROTEIN PCHR"/>
    <property type="match status" value="1"/>
</dbReference>
<dbReference type="RefSeq" id="WP_306828288.1">
    <property type="nucleotide sequence ID" value="NZ_JAUSRA010000001.1"/>
</dbReference>
<protein>
    <submittedName>
        <fullName evidence="5">AraC-like DNA-binding protein</fullName>
    </submittedName>
</protein>
<organism evidence="5 6">
    <name type="scientific">Catenuloplanes nepalensis</name>
    <dbReference type="NCBI Taxonomy" id="587533"/>
    <lineage>
        <taxon>Bacteria</taxon>
        <taxon>Bacillati</taxon>
        <taxon>Actinomycetota</taxon>
        <taxon>Actinomycetes</taxon>
        <taxon>Micromonosporales</taxon>
        <taxon>Micromonosporaceae</taxon>
        <taxon>Catenuloplanes</taxon>
    </lineage>
</organism>
<dbReference type="Gene3D" id="1.10.10.60">
    <property type="entry name" value="Homeodomain-like"/>
    <property type="match status" value="1"/>
</dbReference>
<dbReference type="InterPro" id="IPR018062">
    <property type="entry name" value="HTH_AraC-typ_CS"/>
</dbReference>
<keyword evidence="6" id="KW-1185">Reference proteome</keyword>
<evidence type="ECO:0000313" key="5">
    <source>
        <dbReference type="EMBL" id="MDP9793267.1"/>
    </source>
</evidence>
<dbReference type="SMART" id="SM00342">
    <property type="entry name" value="HTH_ARAC"/>
    <property type="match status" value="1"/>
</dbReference>